<gene>
    <name evidence="8" type="ORF">CKF59_06535</name>
</gene>
<dbReference type="InterPro" id="IPR023081">
    <property type="entry name" value="Cell_div_FtsB"/>
</dbReference>
<comment type="caution">
    <text evidence="8">The sequence shown here is derived from an EMBL/GenBank/DDBJ whole genome shotgun (WGS) entry which is preliminary data.</text>
</comment>
<sequence>MGFKVFNLLLLCVILYLVYGIIAGRNGYIYLKDMRAKVSEQYALNTKLQLQNDYLQQRVEALKTNNLFTYESFARRQLNYIRKDEIFFRIIDSQILPTFYSKGQSNKYIPAANAPVLNPVFNRKN</sequence>
<evidence type="ECO:0000256" key="2">
    <source>
        <dbReference type="ARBA" id="ARBA00022618"/>
    </source>
</evidence>
<protein>
    <recommendedName>
        <fullName evidence="10">Septum formation initiator</fullName>
    </recommendedName>
</protein>
<dbReference type="AlphaFoldDB" id="A0A3A1Y7E3"/>
<evidence type="ECO:0000256" key="1">
    <source>
        <dbReference type="ARBA" id="ARBA00022475"/>
    </source>
</evidence>
<evidence type="ECO:0000313" key="9">
    <source>
        <dbReference type="Proteomes" id="UP000265964"/>
    </source>
</evidence>
<evidence type="ECO:0008006" key="10">
    <source>
        <dbReference type="Google" id="ProtNLM"/>
    </source>
</evidence>
<dbReference type="Proteomes" id="UP000265964">
    <property type="component" value="Unassembled WGS sequence"/>
</dbReference>
<evidence type="ECO:0000256" key="6">
    <source>
        <dbReference type="ARBA" id="ARBA00023306"/>
    </source>
</evidence>
<evidence type="ECO:0000256" key="5">
    <source>
        <dbReference type="ARBA" id="ARBA00023136"/>
    </source>
</evidence>
<evidence type="ECO:0000313" key="8">
    <source>
        <dbReference type="EMBL" id="RIY33179.1"/>
    </source>
</evidence>
<accession>A0A3A1Y7E3</accession>
<dbReference type="RefSeq" id="WP_119535145.1">
    <property type="nucleotide sequence ID" value="NZ_NRJF01000202.1"/>
</dbReference>
<evidence type="ECO:0000256" key="4">
    <source>
        <dbReference type="ARBA" id="ARBA00022989"/>
    </source>
</evidence>
<feature type="transmembrane region" description="Helical" evidence="7">
    <location>
        <begin position="6"/>
        <end position="28"/>
    </location>
</feature>
<proteinExistence type="predicted"/>
<dbReference type="EMBL" id="NRJF01000202">
    <property type="protein sequence ID" value="RIY33179.1"/>
    <property type="molecule type" value="Genomic_DNA"/>
</dbReference>
<keyword evidence="1" id="KW-1003">Cell membrane</keyword>
<evidence type="ECO:0000256" key="7">
    <source>
        <dbReference type="SAM" id="Phobius"/>
    </source>
</evidence>
<keyword evidence="9" id="KW-1185">Reference proteome</keyword>
<evidence type="ECO:0000256" key="3">
    <source>
        <dbReference type="ARBA" id="ARBA00022692"/>
    </source>
</evidence>
<dbReference type="GO" id="GO:0043093">
    <property type="term" value="P:FtsZ-dependent cytokinesis"/>
    <property type="evidence" value="ECO:0007669"/>
    <property type="project" value="TreeGrafter"/>
</dbReference>
<organism evidence="8 9">
    <name type="scientific">Psittacicella gerlachiana</name>
    <dbReference type="NCBI Taxonomy" id="2028574"/>
    <lineage>
        <taxon>Bacteria</taxon>
        <taxon>Pseudomonadati</taxon>
        <taxon>Pseudomonadota</taxon>
        <taxon>Gammaproteobacteria</taxon>
        <taxon>Pasteurellales</taxon>
        <taxon>Psittacicellaceae</taxon>
        <taxon>Psittacicella</taxon>
    </lineage>
</organism>
<reference evidence="8 9" key="1">
    <citation type="submission" date="2017-08" db="EMBL/GenBank/DDBJ databases">
        <title>Reclassification of Bisgaard taxon 37 and 44.</title>
        <authorList>
            <person name="Christensen H."/>
        </authorList>
    </citation>
    <scope>NUCLEOTIDE SEQUENCE [LARGE SCALE GENOMIC DNA]</scope>
    <source>
        <strain evidence="8 9">EEAB3T1</strain>
    </source>
</reference>
<keyword evidence="6" id="KW-0131">Cell cycle</keyword>
<name>A0A3A1Y7E3_9GAMM</name>
<dbReference type="PANTHER" id="PTHR37485">
    <property type="entry name" value="CELL DIVISION PROTEIN FTSB"/>
    <property type="match status" value="1"/>
</dbReference>
<dbReference type="Pfam" id="PF04977">
    <property type="entry name" value="DivIC"/>
    <property type="match status" value="1"/>
</dbReference>
<keyword evidence="4 7" id="KW-1133">Transmembrane helix</keyword>
<keyword evidence="3 7" id="KW-0812">Transmembrane</keyword>
<dbReference type="GO" id="GO:0030428">
    <property type="term" value="C:cell septum"/>
    <property type="evidence" value="ECO:0007669"/>
    <property type="project" value="TreeGrafter"/>
</dbReference>
<dbReference type="InterPro" id="IPR007060">
    <property type="entry name" value="FtsL/DivIC"/>
</dbReference>
<dbReference type="PANTHER" id="PTHR37485:SF1">
    <property type="entry name" value="CELL DIVISION PROTEIN FTSB"/>
    <property type="match status" value="1"/>
</dbReference>
<keyword evidence="5 7" id="KW-0472">Membrane</keyword>
<dbReference type="OrthoDB" id="7061211at2"/>
<keyword evidence="2" id="KW-0132">Cell division</keyword>